<dbReference type="Gene3D" id="2.60.120.200">
    <property type="match status" value="2"/>
</dbReference>
<reference evidence="12 13" key="1">
    <citation type="journal article" date="2005" name="Science">
        <title>The genome of the basidiomycetous yeast and human pathogen Cryptococcus neoformans.</title>
        <authorList>
            <person name="Loftus B.J."/>
            <person name="Fung E."/>
            <person name="Roncaglia P."/>
            <person name="Rowley D."/>
            <person name="Amedeo P."/>
            <person name="Bruno D."/>
            <person name="Vamathevan J."/>
            <person name="Miranda M."/>
            <person name="Anderson I.J."/>
            <person name="Fraser J.A."/>
            <person name="Allen J.E."/>
            <person name="Bosdet I.E."/>
            <person name="Brent M.R."/>
            <person name="Chiu R."/>
            <person name="Doering T.L."/>
            <person name="Donlin M.J."/>
            <person name="D'Souza C.A."/>
            <person name="Fox D.S."/>
            <person name="Grinberg V."/>
            <person name="Fu J."/>
            <person name="Fukushima M."/>
            <person name="Haas B.J."/>
            <person name="Huang J.C."/>
            <person name="Janbon G."/>
            <person name="Jones S.J."/>
            <person name="Koo H.L."/>
            <person name="Krzywinski M.I."/>
            <person name="Kwon-Chung J.K."/>
            <person name="Lengeler K.B."/>
            <person name="Maiti R."/>
            <person name="Marra M.A."/>
            <person name="Marra R.E."/>
            <person name="Mathewson C.A."/>
            <person name="Mitchell T.G."/>
            <person name="Pertea M."/>
            <person name="Riggs F.R."/>
            <person name="Salzberg S.L."/>
            <person name="Schein J.E."/>
            <person name="Shvartsbeyn A."/>
            <person name="Shin H."/>
            <person name="Shumway M."/>
            <person name="Specht C.A."/>
            <person name="Suh B.B."/>
            <person name="Tenney A."/>
            <person name="Utterback T.R."/>
            <person name="Wickes B.L."/>
            <person name="Wortman J.R."/>
            <person name="Wye N.H."/>
            <person name="Kronstad J.W."/>
            <person name="Lodge J.K."/>
            <person name="Heitman J."/>
            <person name="Davis R.W."/>
            <person name="Fraser C.M."/>
            <person name="Hyman R.W."/>
        </authorList>
    </citation>
    <scope>NUCLEOTIDE SEQUENCE [LARGE SCALE GENOMIC DNA]</scope>
    <source>
        <strain evidence="13">JEC21 / ATCC MYA-565</strain>
    </source>
</reference>
<evidence type="ECO:0000256" key="9">
    <source>
        <dbReference type="SAM" id="MobiDB-lite"/>
    </source>
</evidence>
<dbReference type="InterPro" id="IPR005629">
    <property type="entry name" value="Skn1/Kre6/Sbg1"/>
</dbReference>
<comment type="similarity">
    <text evidence="2">Belongs to the SKN1/KRE6 family.</text>
</comment>
<protein>
    <recommendedName>
        <fullName evidence="11">GH16 domain-containing protein</fullName>
    </recommendedName>
</protein>
<evidence type="ECO:0000256" key="8">
    <source>
        <dbReference type="ARBA" id="ARBA00023316"/>
    </source>
</evidence>
<feature type="transmembrane region" description="Helical" evidence="10">
    <location>
        <begin position="115"/>
        <end position="138"/>
    </location>
</feature>
<keyword evidence="8" id="KW-0961">Cell wall biogenesis/degradation</keyword>
<dbReference type="GO" id="GO:0015926">
    <property type="term" value="F:glucosidase activity"/>
    <property type="evidence" value="ECO:0000318"/>
    <property type="project" value="GO_Central"/>
</dbReference>
<keyword evidence="3 10" id="KW-0812">Transmembrane</keyword>
<dbReference type="FunFam" id="2.60.120.200:FF:000140">
    <property type="entry name" value="Beta-glucan synthesis-associated protein"/>
    <property type="match status" value="1"/>
</dbReference>
<accession>Q55UT2</accession>
<dbReference type="AlphaFoldDB" id="Q5KHK7"/>
<feature type="region of interest" description="Disordered" evidence="9">
    <location>
        <begin position="328"/>
        <end position="347"/>
    </location>
</feature>
<name>Q5KHK7_CRYD1</name>
<dbReference type="PaxDb" id="214684-Q5KHK7"/>
<dbReference type="InParanoid" id="Q5KHK7"/>
<feature type="region of interest" description="Disordered" evidence="9">
    <location>
        <begin position="1"/>
        <end position="23"/>
    </location>
</feature>
<evidence type="ECO:0000256" key="2">
    <source>
        <dbReference type="ARBA" id="ARBA00010962"/>
    </source>
</evidence>
<dbReference type="RefSeq" id="XP_024512747.1">
    <property type="nucleotide sequence ID" value="XM_024657120.1"/>
</dbReference>
<evidence type="ECO:0000256" key="6">
    <source>
        <dbReference type="ARBA" id="ARBA00023136"/>
    </source>
</evidence>
<dbReference type="VEuPathDB" id="FungiDB:CND06130"/>
<dbReference type="PROSITE" id="PS51762">
    <property type="entry name" value="GH16_2"/>
    <property type="match status" value="1"/>
</dbReference>
<comment type="subcellular location">
    <subcellularLocation>
        <location evidence="1">Membrane</location>
        <topology evidence="1">Single-pass type II membrane protein</topology>
    </subcellularLocation>
</comment>
<keyword evidence="5 10" id="KW-1133">Transmembrane helix</keyword>
<evidence type="ECO:0000256" key="3">
    <source>
        <dbReference type="ARBA" id="ARBA00022692"/>
    </source>
</evidence>
<evidence type="ECO:0000256" key="5">
    <source>
        <dbReference type="ARBA" id="ARBA00022989"/>
    </source>
</evidence>
<dbReference type="SUPFAM" id="SSF49899">
    <property type="entry name" value="Concanavalin A-like lectins/glucanases"/>
    <property type="match status" value="1"/>
</dbReference>
<dbReference type="eggNOG" id="ENOG502QR13">
    <property type="taxonomic scope" value="Eukaryota"/>
</dbReference>
<dbReference type="GO" id="GO:0006078">
    <property type="term" value="P:(1-&gt;6)-beta-D-glucan biosynthetic process"/>
    <property type="evidence" value="ECO:0000318"/>
    <property type="project" value="GO_Central"/>
</dbReference>
<dbReference type="GO" id="GO:0031505">
    <property type="term" value="P:fungal-type cell wall organization"/>
    <property type="evidence" value="ECO:0000318"/>
    <property type="project" value="GO_Central"/>
</dbReference>
<dbReference type="CAZy" id="GH16">
    <property type="family name" value="Glycoside Hydrolase Family 16"/>
</dbReference>
<dbReference type="EMBL" id="AE017344">
    <property type="protein sequence ID" value="AAW43216.1"/>
    <property type="molecule type" value="Genomic_DNA"/>
</dbReference>
<evidence type="ECO:0000256" key="10">
    <source>
        <dbReference type="SAM" id="Phobius"/>
    </source>
</evidence>
<keyword evidence="4" id="KW-0735">Signal-anchor</keyword>
<dbReference type="STRING" id="214684.Q5KHK7"/>
<gene>
    <name evidence="12" type="ordered locus">CND06130</name>
</gene>
<evidence type="ECO:0000256" key="7">
    <source>
        <dbReference type="ARBA" id="ARBA00023180"/>
    </source>
</evidence>
<evidence type="ECO:0000313" key="13">
    <source>
        <dbReference type="Proteomes" id="UP000002149"/>
    </source>
</evidence>
<dbReference type="Proteomes" id="UP000002149">
    <property type="component" value="Chromosome 4"/>
</dbReference>
<dbReference type="FunCoup" id="Q5KHK7">
    <property type="interactions" value="62"/>
</dbReference>
<dbReference type="OMA" id="PYNYQYE"/>
<dbReference type="InterPro" id="IPR013320">
    <property type="entry name" value="ConA-like_dom_sf"/>
</dbReference>
<sequence>MLEHNDRYTSSTMIQGERKHISASPIAARRSTLATLTKYECYTPRPGPSRTDSGISFTSTSTDSKLKDLEHGNPTGLKIMMVDAEDDGEDDDWMHSPDPQKDKYDRGTMFTFRGLVNIGCLIILLICFLTLFLGYPVITYYTEKSLSANGAFNLGGINSTGQIPYIENFAMAIDKDTPESAYTRTGFDGEPYNLVFSDEFEKEGRTFFPGDDPFWTGVDLHYWPTGDLEWYDPSAITTRDGKLVITMTQEPIHDLNFKSGMLQSWNQICFQYSVYIEVSVSLPGDHKVPGFWPGVWMMGNLGRPGYGATTDGTWPYSYDSCDYGTLANQTNPEGTGPEGALTSGANDGPISYLPGQRMSACTCKGEDHAGPDVSYGRGVPEIDVLEAVVDMTVKRGAVSQSAQMAPFDEGYHYDNSSKGGIIYDTKNTEYNDYLGSVYQEAVSSLTYIDSANYVGTSGGFGVYGFEYFSNPEDRDSGHITWVANGEKSWTMYPAAVGAVESMGIGQRLISEEPMAMIINFGMSESFQSVDFNHLITPMEMLVDYIRVYQRSEGKVGCDPKDRPTAAYIENHLNAYSNPNLTTWEDAGYTIPKNSLIDTC</sequence>
<dbReference type="GeneID" id="3257233"/>
<accession>Q5KHK7</accession>
<keyword evidence="7" id="KW-0325">Glycoprotein</keyword>
<feature type="compositionally biased region" description="Polar residues" evidence="9">
    <location>
        <begin position="50"/>
        <end position="63"/>
    </location>
</feature>
<evidence type="ECO:0000256" key="1">
    <source>
        <dbReference type="ARBA" id="ARBA00004606"/>
    </source>
</evidence>
<proteinExistence type="inferred from homology"/>
<dbReference type="OrthoDB" id="412647at2759"/>
<evidence type="ECO:0000256" key="4">
    <source>
        <dbReference type="ARBA" id="ARBA00022968"/>
    </source>
</evidence>
<dbReference type="GO" id="GO:0005789">
    <property type="term" value="C:endoplasmic reticulum membrane"/>
    <property type="evidence" value="ECO:0000318"/>
    <property type="project" value="GO_Central"/>
</dbReference>
<evidence type="ECO:0000313" key="12">
    <source>
        <dbReference type="EMBL" id="AAW43216.1"/>
    </source>
</evidence>
<dbReference type="CDD" id="cd02180">
    <property type="entry name" value="GH16_fungal_KRE6_glucanase"/>
    <property type="match status" value="1"/>
</dbReference>
<feature type="domain" description="GH16" evidence="11">
    <location>
        <begin position="185"/>
        <end position="553"/>
    </location>
</feature>
<evidence type="ECO:0000259" key="11">
    <source>
        <dbReference type="PROSITE" id="PS51762"/>
    </source>
</evidence>
<dbReference type="PANTHER" id="PTHR31361:SF15">
    <property type="entry name" value="GH16 DOMAIN-CONTAINING PROTEIN"/>
    <property type="match status" value="1"/>
</dbReference>
<keyword evidence="6 10" id="KW-0472">Membrane</keyword>
<dbReference type="InterPro" id="IPR000757">
    <property type="entry name" value="Beta-glucanase-like"/>
</dbReference>
<dbReference type="GO" id="GO:0005886">
    <property type="term" value="C:plasma membrane"/>
    <property type="evidence" value="ECO:0000318"/>
    <property type="project" value="GO_Central"/>
</dbReference>
<dbReference type="FunFam" id="2.60.120.200:FF:000135">
    <property type="entry name" value="Related to KRE6-glucan synthase subunit"/>
    <property type="match status" value="1"/>
</dbReference>
<dbReference type="KEGG" id="cne:CND06130"/>
<organism evidence="12 13">
    <name type="scientific">Cryptococcus deneoformans (strain JEC21 / ATCC MYA-565)</name>
    <name type="common">Cryptococcus neoformans var. neoformans serotype D</name>
    <dbReference type="NCBI Taxonomy" id="214684"/>
    <lineage>
        <taxon>Eukaryota</taxon>
        <taxon>Fungi</taxon>
        <taxon>Dikarya</taxon>
        <taxon>Basidiomycota</taxon>
        <taxon>Agaricomycotina</taxon>
        <taxon>Tremellomycetes</taxon>
        <taxon>Tremellales</taxon>
        <taxon>Cryptococcaceae</taxon>
        <taxon>Cryptococcus</taxon>
        <taxon>Cryptococcus neoformans species complex</taxon>
    </lineage>
</organism>
<keyword evidence="13" id="KW-1185">Reference proteome</keyword>
<feature type="region of interest" description="Disordered" evidence="9">
    <location>
        <begin position="45"/>
        <end position="64"/>
    </location>
</feature>
<dbReference type="Pfam" id="PF03935">
    <property type="entry name" value="SKN1_KRE6_Sbg1"/>
    <property type="match status" value="1"/>
</dbReference>
<dbReference type="PANTHER" id="PTHR31361">
    <property type="entry name" value="BETA-GLUCAN SYNTHESIS-ASSOCIATED PROTEIN KRE6-RELATED"/>
    <property type="match status" value="1"/>
</dbReference>
<dbReference type="HOGENOM" id="CLU_010811_3_0_1"/>